<gene>
    <name evidence="2" type="ORF">I308_104010</name>
</gene>
<organism evidence="2 3">
    <name type="scientific">Cryptococcus tetragattii IND107</name>
    <dbReference type="NCBI Taxonomy" id="1296105"/>
    <lineage>
        <taxon>Eukaryota</taxon>
        <taxon>Fungi</taxon>
        <taxon>Dikarya</taxon>
        <taxon>Basidiomycota</taxon>
        <taxon>Agaricomycotina</taxon>
        <taxon>Tremellomycetes</taxon>
        <taxon>Tremellales</taxon>
        <taxon>Cryptococcaceae</taxon>
        <taxon>Cryptococcus</taxon>
        <taxon>Cryptococcus gattii species complex</taxon>
    </lineage>
</organism>
<feature type="compositionally biased region" description="Basic and acidic residues" evidence="1">
    <location>
        <begin position="338"/>
        <end position="349"/>
    </location>
</feature>
<dbReference type="Proteomes" id="UP000054399">
    <property type="component" value="Unassembled WGS sequence"/>
</dbReference>
<evidence type="ECO:0000313" key="2">
    <source>
        <dbReference type="EMBL" id="KAL0246978.1"/>
    </source>
</evidence>
<evidence type="ECO:0000256" key="1">
    <source>
        <dbReference type="SAM" id="MobiDB-lite"/>
    </source>
</evidence>
<comment type="caution">
    <text evidence="2">The sequence shown here is derived from an EMBL/GenBank/DDBJ whole genome shotgun (WGS) entry which is preliminary data.</text>
</comment>
<keyword evidence="3" id="KW-1185">Reference proteome</keyword>
<reference evidence="3" key="1">
    <citation type="submission" date="2015-01" db="EMBL/GenBank/DDBJ databases">
        <title>The Genome Sequence of Cryptococcus gattii MMRL2647.</title>
        <authorList>
            <consortium name="The Broad Institute Genomics Platform"/>
            <person name="Cuomo C."/>
            <person name="Litvintseva A."/>
            <person name="Chen Y."/>
            <person name="Heitman J."/>
            <person name="Sun S."/>
            <person name="Springer D."/>
            <person name="Dromer F."/>
            <person name="Young S."/>
            <person name="Zeng Q."/>
            <person name="Gargeya S."/>
            <person name="Abouelleil A."/>
            <person name="Alvarado L."/>
            <person name="Chapman S.B."/>
            <person name="Gainer-Dewar J."/>
            <person name="Goldberg J."/>
            <person name="Griggs A."/>
            <person name="Gujja S."/>
            <person name="Hansen M."/>
            <person name="Howarth C."/>
            <person name="Imamovic A."/>
            <person name="Larimer J."/>
            <person name="Murphy C."/>
            <person name="Naylor J."/>
            <person name="Pearson M."/>
            <person name="Priest M."/>
            <person name="Roberts A."/>
            <person name="Saif S."/>
            <person name="Shea T."/>
            <person name="Sykes S."/>
            <person name="Wortman J."/>
            <person name="Nusbaum C."/>
            <person name="Birren B."/>
        </authorList>
    </citation>
    <scope>NUCLEOTIDE SEQUENCE [LARGE SCALE GENOMIC DNA]</scope>
    <source>
        <strain evidence="3">IND107</strain>
    </source>
</reference>
<dbReference type="GeneID" id="91990866"/>
<sequence length="358" mass="38535">MVSPLKLRAASLPNRIFFRKKVGHQKYPCSILRREPLLGLGILISLSRPSSKISLGHKWHEEIFSGRPTVSSSVAIPNASIIPTLTPASHSNPTLPTATTSSQAGQLALTLNTTASKYSRAPRALHQAAKSAGSIGKIDAEKEKEAIKPEQSMQVQSMQVQAKNEKETKKEHLKLTHAKRETQAGGIRKQVKGVFTIGDVLPMSFHVVGDTTTKRSAEMLVTRAGGGVLAPPSSATITILPLSRGQPAVGPSHLSVTSLRYIFDRGMKGAKLEGSAFARLGTGLYRYRAIVGDGGLFGCEVGDVGGEDVEVELRGREAEEGEMGMNPATDRMDNLKRKLVNEGERETKRQLTAPEATD</sequence>
<reference evidence="2 3" key="2">
    <citation type="submission" date="2024-01" db="EMBL/GenBank/DDBJ databases">
        <title>Comparative genomics of Cryptococcus and Kwoniella reveals pathogenesis evolution and contrasting modes of karyotype evolution via chromosome fusion or intercentromeric recombination.</title>
        <authorList>
            <person name="Coelho M.A."/>
            <person name="David-Palma M."/>
            <person name="Shea T."/>
            <person name="Bowers K."/>
            <person name="Mcginley-Smith S."/>
            <person name="Mohammad A.W."/>
            <person name="Gnirke A."/>
            <person name="Yurkov A.M."/>
            <person name="Nowrousian M."/>
            <person name="Sun S."/>
            <person name="Cuomo C.A."/>
            <person name="Heitman J."/>
        </authorList>
    </citation>
    <scope>NUCLEOTIDE SEQUENCE [LARGE SCALE GENOMIC DNA]</scope>
    <source>
        <strain evidence="2 3">IND107</strain>
    </source>
</reference>
<protein>
    <recommendedName>
        <fullName evidence="4">BRCT domain-containing protein</fullName>
    </recommendedName>
</protein>
<feature type="region of interest" description="Disordered" evidence="1">
    <location>
        <begin position="338"/>
        <end position="358"/>
    </location>
</feature>
<evidence type="ECO:0000313" key="3">
    <source>
        <dbReference type="Proteomes" id="UP000054399"/>
    </source>
</evidence>
<name>A0ABR3BQP7_9TREE</name>
<dbReference type="RefSeq" id="XP_066612939.1">
    <property type="nucleotide sequence ID" value="XM_066758491.1"/>
</dbReference>
<proteinExistence type="predicted"/>
<dbReference type="EMBL" id="ATAM02000007">
    <property type="protein sequence ID" value="KAL0246978.1"/>
    <property type="molecule type" value="Genomic_DNA"/>
</dbReference>
<evidence type="ECO:0008006" key="4">
    <source>
        <dbReference type="Google" id="ProtNLM"/>
    </source>
</evidence>
<accession>A0ABR3BQP7</accession>